<dbReference type="EMBL" id="JAODBU010000006">
    <property type="protein sequence ID" value="MCT7398735.1"/>
    <property type="molecule type" value="Genomic_DNA"/>
</dbReference>
<feature type="transmembrane region" description="Helical" evidence="1">
    <location>
        <begin position="100"/>
        <end position="118"/>
    </location>
</feature>
<gene>
    <name evidence="2" type="ORF">N5B56_06490</name>
</gene>
<feature type="transmembrane region" description="Helical" evidence="1">
    <location>
        <begin position="222"/>
        <end position="244"/>
    </location>
</feature>
<comment type="caution">
    <text evidence="2">The sequence shown here is derived from an EMBL/GenBank/DDBJ whole genome shotgun (WGS) entry which is preliminary data.</text>
</comment>
<organism evidence="2 3">
    <name type="scientific">Eubacterium album</name>
    <dbReference type="NCBI Taxonomy" id="2978477"/>
    <lineage>
        <taxon>Bacteria</taxon>
        <taxon>Bacillati</taxon>
        <taxon>Bacillota</taxon>
        <taxon>Clostridia</taxon>
        <taxon>Eubacteriales</taxon>
        <taxon>Eubacteriaceae</taxon>
        <taxon>Eubacterium</taxon>
    </lineage>
</organism>
<keyword evidence="1" id="KW-0472">Membrane</keyword>
<keyword evidence="1" id="KW-0812">Transmembrane</keyword>
<feature type="transmembrane region" description="Helical" evidence="1">
    <location>
        <begin position="125"/>
        <end position="145"/>
    </location>
</feature>
<dbReference type="RefSeq" id="WP_117910110.1">
    <property type="nucleotide sequence ID" value="NZ_JAODBU010000006.1"/>
</dbReference>
<feature type="transmembrane region" description="Helical" evidence="1">
    <location>
        <begin position="198"/>
        <end position="216"/>
    </location>
</feature>
<dbReference type="Proteomes" id="UP001431199">
    <property type="component" value="Unassembled WGS sequence"/>
</dbReference>
<evidence type="ECO:0000256" key="1">
    <source>
        <dbReference type="SAM" id="Phobius"/>
    </source>
</evidence>
<evidence type="ECO:0000313" key="3">
    <source>
        <dbReference type="Proteomes" id="UP001431199"/>
    </source>
</evidence>
<protein>
    <submittedName>
        <fullName evidence="2">Uncharacterized protein</fullName>
    </submittedName>
</protein>
<evidence type="ECO:0000313" key="2">
    <source>
        <dbReference type="EMBL" id="MCT7398735.1"/>
    </source>
</evidence>
<name>A0ABT2LZW3_9FIRM</name>
<proteinExistence type="predicted"/>
<reference evidence="2" key="1">
    <citation type="submission" date="2022-09" db="EMBL/GenBank/DDBJ databases">
        <title>Eubacterium sp. LFL-14 isolated from human feces.</title>
        <authorList>
            <person name="Liu F."/>
        </authorList>
    </citation>
    <scope>NUCLEOTIDE SEQUENCE</scope>
    <source>
        <strain evidence="2">LFL-14</strain>
    </source>
</reference>
<keyword evidence="1" id="KW-1133">Transmembrane helix</keyword>
<sequence>MKLSRGKLSIILFLLGFLFIVLDVNIDTGIAYPNNYNNSDNVIGEFQYYNIKSTYGASCTYKMIEDKHDSSLSDDNSDAVSTNEAKVIDKVFFDNIHIDIFNDIVGFILIAIAAFLLKNKGSRQFNYAILLSIISLILSIIIYILPFFVNGILLCNLVFAIGFAYLFAGVITTFFYTHGFLKLAPGIACRDERSWIKAAWYVSVVGFVLATFVYWLGSDYHALIVTGNLFTFVIICLIVVYYLLAKRCLDYINENYNSQK</sequence>
<keyword evidence="3" id="KW-1185">Reference proteome</keyword>
<feature type="transmembrane region" description="Helical" evidence="1">
    <location>
        <begin position="151"/>
        <end position="177"/>
    </location>
</feature>
<accession>A0ABT2LZW3</accession>